<dbReference type="AlphaFoldDB" id="A0A7X9XTI7"/>
<sequence>MAASLARRMSSPVRAGVPAVLVGILTAALAWPGIPAAAWVTAITVLVLLVIHALTLDRNRPERRAPDPDPAWSWSGRSDGPITIALLFGGRVVRSILVGTFDVPVPAAVGFVGVAAAAIVWWALRRPGSDMAPPPLPLPDGFPADSTAPADRIRAVLHVAGATPGRRMVFADRLPDLTSLSDADAHSAMTEMQRSRAIDVRRNDSPLTERQRRRDTVQLTESSGTAGTAETAGKAEPEAT</sequence>
<feature type="transmembrane region" description="Helical" evidence="2">
    <location>
        <begin position="12"/>
        <end position="31"/>
    </location>
</feature>
<keyword evidence="2" id="KW-0812">Transmembrane</keyword>
<feature type="compositionally biased region" description="Basic and acidic residues" evidence="1">
    <location>
        <begin position="193"/>
        <end position="216"/>
    </location>
</feature>
<feature type="compositionally biased region" description="Low complexity" evidence="1">
    <location>
        <begin position="220"/>
        <end position="232"/>
    </location>
</feature>
<evidence type="ECO:0000313" key="4">
    <source>
        <dbReference type="Proteomes" id="UP000589552"/>
    </source>
</evidence>
<evidence type="ECO:0000256" key="1">
    <source>
        <dbReference type="SAM" id="MobiDB-lite"/>
    </source>
</evidence>
<keyword evidence="2" id="KW-1133">Transmembrane helix</keyword>
<dbReference type="EMBL" id="JABAGA010000004">
    <property type="protein sequence ID" value="NMF09573.1"/>
    <property type="molecule type" value="Genomic_DNA"/>
</dbReference>
<comment type="caution">
    <text evidence="3">The sequence shown here is derived from an EMBL/GenBank/DDBJ whole genome shotgun (WGS) entry which is preliminary data.</text>
</comment>
<dbReference type="RefSeq" id="WP_168937922.1">
    <property type="nucleotide sequence ID" value="NZ_JABAGA010000004.1"/>
</dbReference>
<feature type="region of interest" description="Disordered" evidence="1">
    <location>
        <begin position="186"/>
        <end position="240"/>
    </location>
</feature>
<feature type="transmembrane region" description="Helical" evidence="2">
    <location>
        <begin position="107"/>
        <end position="124"/>
    </location>
</feature>
<evidence type="ECO:0000313" key="3">
    <source>
        <dbReference type="EMBL" id="NMF09573.1"/>
    </source>
</evidence>
<keyword evidence="2" id="KW-0472">Membrane</keyword>
<gene>
    <name evidence="3" type="ORF">HF852_08185</name>
</gene>
<evidence type="ECO:0000256" key="2">
    <source>
        <dbReference type="SAM" id="Phobius"/>
    </source>
</evidence>
<feature type="transmembrane region" description="Helical" evidence="2">
    <location>
        <begin position="37"/>
        <end position="56"/>
    </location>
</feature>
<accession>A0A7X9XTI7</accession>
<protein>
    <submittedName>
        <fullName evidence="3">Uncharacterized protein</fullName>
    </submittedName>
</protein>
<proteinExistence type="predicted"/>
<organism evidence="3 4">
    <name type="scientific">Corynebacterium xerosis</name>
    <dbReference type="NCBI Taxonomy" id="1725"/>
    <lineage>
        <taxon>Bacteria</taxon>
        <taxon>Bacillati</taxon>
        <taxon>Actinomycetota</taxon>
        <taxon>Actinomycetes</taxon>
        <taxon>Mycobacteriales</taxon>
        <taxon>Corynebacteriaceae</taxon>
        <taxon>Corynebacterium</taxon>
    </lineage>
</organism>
<name>A0A7X9XTI7_9CORY</name>
<reference evidence="3 4" key="1">
    <citation type="submission" date="2020-04" db="EMBL/GenBank/DDBJ databases">
        <authorList>
            <person name="Hitch T.C.A."/>
            <person name="Wylensek D."/>
            <person name="Clavel T."/>
        </authorList>
    </citation>
    <scope>NUCLEOTIDE SEQUENCE [LARGE SCALE GENOMIC DNA]</scope>
    <source>
        <strain evidence="3 4">BL-383-APC-2I</strain>
    </source>
</reference>
<dbReference type="Proteomes" id="UP000589552">
    <property type="component" value="Unassembled WGS sequence"/>
</dbReference>